<evidence type="ECO:0000256" key="1">
    <source>
        <dbReference type="SAM" id="MobiDB-lite"/>
    </source>
</evidence>
<keyword evidence="2" id="KW-0732">Signal</keyword>
<dbReference type="Proteomes" id="UP001430848">
    <property type="component" value="Unassembled WGS sequence"/>
</dbReference>
<proteinExistence type="predicted"/>
<organism evidence="3 4">
    <name type="scientific">Diaporthe eres</name>
    <name type="common">Phomopsis oblonga</name>
    <dbReference type="NCBI Taxonomy" id="83184"/>
    <lineage>
        <taxon>Eukaryota</taxon>
        <taxon>Fungi</taxon>
        <taxon>Dikarya</taxon>
        <taxon>Ascomycota</taxon>
        <taxon>Pezizomycotina</taxon>
        <taxon>Sordariomycetes</taxon>
        <taxon>Sordariomycetidae</taxon>
        <taxon>Diaporthales</taxon>
        <taxon>Diaporthaceae</taxon>
        <taxon>Diaporthe</taxon>
        <taxon>Diaporthe eres species complex</taxon>
    </lineage>
</organism>
<evidence type="ECO:0000256" key="2">
    <source>
        <dbReference type="SAM" id="SignalP"/>
    </source>
</evidence>
<accession>A0ABR1NKF6</accession>
<evidence type="ECO:0000313" key="3">
    <source>
        <dbReference type="EMBL" id="KAK7703308.1"/>
    </source>
</evidence>
<gene>
    <name evidence="3" type="ORF">SLS63_014223</name>
</gene>
<protein>
    <recommendedName>
        <fullName evidence="5">Biotrophy-associated secreted protein 2</fullName>
    </recommendedName>
</protein>
<dbReference type="EMBL" id="JAKNSF020000356">
    <property type="protein sequence ID" value="KAK7703308.1"/>
    <property type="molecule type" value="Genomic_DNA"/>
</dbReference>
<feature type="signal peptide" evidence="2">
    <location>
        <begin position="1"/>
        <end position="24"/>
    </location>
</feature>
<feature type="non-terminal residue" evidence="3">
    <location>
        <position position="1"/>
    </location>
</feature>
<comment type="caution">
    <text evidence="3">The sequence shown here is derived from an EMBL/GenBank/DDBJ whole genome shotgun (WGS) entry which is preliminary data.</text>
</comment>
<evidence type="ECO:0000313" key="4">
    <source>
        <dbReference type="Proteomes" id="UP001430848"/>
    </source>
</evidence>
<sequence length="257" mass="24282">IINMVALKAAAAVTLLFALQGALAVGPAESYGSSSSKVRSAKHEQRQAAAKPPVLQAQPSQIPDPTLAAGNGNGKNQQFITGQCTDSTDCGAQQSDLTKVCCASVVDQATGQTVGTCSGSAVGNAAPKLGCGFGDGKANSGAGAAAAAAAAPAAGAQSGGTATNAAAGSASSGAAAGGNAGAAASGGSCPPTSTNDSLGPGNVGVPGKQFVTGQCTSDGNCASNCCVLGGGSDKSIAVCRNEPALKPTEKCGFTCTA</sequence>
<name>A0ABR1NKF6_DIAER</name>
<reference evidence="3 4" key="1">
    <citation type="submission" date="2024-02" db="EMBL/GenBank/DDBJ databases">
        <title>De novo assembly and annotation of 12 fungi associated with fruit tree decline syndrome in Ontario, Canada.</title>
        <authorList>
            <person name="Sulman M."/>
            <person name="Ellouze W."/>
            <person name="Ilyukhin E."/>
        </authorList>
    </citation>
    <scope>NUCLEOTIDE SEQUENCE [LARGE SCALE GENOMIC DNA]</scope>
    <source>
        <strain evidence="3 4">M169</strain>
    </source>
</reference>
<keyword evidence="4" id="KW-1185">Reference proteome</keyword>
<feature type="region of interest" description="Disordered" evidence="1">
    <location>
        <begin position="29"/>
        <end position="73"/>
    </location>
</feature>
<feature type="chain" id="PRO_5047207219" description="Biotrophy-associated secreted protein 2" evidence="2">
    <location>
        <begin position="25"/>
        <end position="257"/>
    </location>
</feature>
<evidence type="ECO:0008006" key="5">
    <source>
        <dbReference type="Google" id="ProtNLM"/>
    </source>
</evidence>